<dbReference type="RefSeq" id="WP_268076550.1">
    <property type="nucleotide sequence ID" value="NZ_CP109966.1"/>
</dbReference>
<geneLocation type="plasmid" evidence="1 2">
    <name>pCadTS8_1</name>
</geneLocation>
<organism evidence="1 2">
    <name type="scientific">Catenovulum adriaticum</name>
    <dbReference type="NCBI Taxonomy" id="2984846"/>
    <lineage>
        <taxon>Bacteria</taxon>
        <taxon>Pseudomonadati</taxon>
        <taxon>Pseudomonadota</taxon>
        <taxon>Gammaproteobacteria</taxon>
        <taxon>Alteromonadales</taxon>
        <taxon>Alteromonadaceae</taxon>
        <taxon>Catenovulum</taxon>
    </lineage>
</organism>
<protein>
    <submittedName>
        <fullName evidence="1">Uncharacterized protein</fullName>
    </submittedName>
</protein>
<dbReference type="InterPro" id="IPR017853">
    <property type="entry name" value="GH"/>
</dbReference>
<evidence type="ECO:0000313" key="2">
    <source>
        <dbReference type="Proteomes" id="UP001163726"/>
    </source>
</evidence>
<sequence>MTNLINKKQLRIVGSVLALAIGISGCIIDDNTRSQTRLKTELPAESTTPDLSSIQFSSKTALLPNSWQESDMIKIFGLGIGVHIPIEIFGGEYSINGGQFTSAAGTVKNRDEIVVRVTSSAEFNQSTSAQLALGDNGEYSSEFVVTTSTQTTSVNAFNIAEKTKLTPSTDEVPQFAVSDAITPEGFNVPVAAYVESGMISIDGGDYVAADTIVKIAPGQSLQVKTPELSKDMGAIAHVVVHVGNQQAIFSARNQIEAFYGINFNQIIEDYANGDFTAQIDGKNTDVVAAVDALDSKWVRGFAQQFDLMELEPNSNKRLNAEADLKALKALKARGHKVAFNMKWDFNTNDPQTGRVRAYPDGNGGTKPFPTAGTAEMDLFLAHTRTMLEHMWDSIDLIVVGNEPFIEVPDEYRPGGNAPGLADFYITMAEFVMDYKTEQNSQTPVYIGAFNNLQHSNNWRNEQSTKLLEYARDTAGIAGVDVHIHHSTYDEIKQVMDYVTQDINLGNKNIITTEFSFMRKWKNHTKDQLNANFATKYGYNSDMLVHEYLSQLIQVDGATSKAQWDDFVTMNAWYADNQDYLDASYKVFNSYPQFAAGFYAFRQTIGTQFDQSTDPWILNGIYVNRTVKLTDGDKLQLNYNFHNDFNKLRCSFSDPDC</sequence>
<dbReference type="Proteomes" id="UP001163726">
    <property type="component" value="Plasmid pCadTS8_1"/>
</dbReference>
<dbReference type="SUPFAM" id="SSF51445">
    <property type="entry name" value="(Trans)glycosidases"/>
    <property type="match status" value="1"/>
</dbReference>
<evidence type="ECO:0000313" key="1">
    <source>
        <dbReference type="EMBL" id="WAJ71828.1"/>
    </source>
</evidence>
<gene>
    <name evidence="1" type="ORF">OLW01_15950</name>
</gene>
<reference evidence="1" key="1">
    <citation type="submission" date="2022-10" db="EMBL/GenBank/DDBJ databases">
        <title>Catenovulum adriacola sp. nov. isolated in the Harbour of Susak.</title>
        <authorList>
            <person name="Schoch T."/>
            <person name="Reich S.J."/>
            <person name="Stoeferle S."/>
            <person name="Flaiz M."/>
            <person name="Kazda M."/>
            <person name="Riedel C.U."/>
            <person name="Duerre P."/>
        </authorList>
    </citation>
    <scope>NUCLEOTIDE SEQUENCE</scope>
    <source>
        <strain evidence="1">TS8</strain>
        <plasmid evidence="1">pCadTS8_1</plasmid>
    </source>
</reference>
<dbReference type="EMBL" id="CP109966">
    <property type="protein sequence ID" value="WAJ71828.1"/>
    <property type="molecule type" value="Genomic_DNA"/>
</dbReference>
<dbReference type="PROSITE" id="PS51257">
    <property type="entry name" value="PROKAR_LIPOPROTEIN"/>
    <property type="match status" value="1"/>
</dbReference>
<name>A0ABY7ARE8_9ALTE</name>
<accession>A0ABY7ARE8</accession>
<keyword evidence="2" id="KW-1185">Reference proteome</keyword>
<proteinExistence type="predicted"/>
<keyword evidence="1" id="KW-0614">Plasmid</keyword>